<dbReference type="OrthoDB" id="428470at2759"/>
<proteinExistence type="predicted"/>
<gene>
    <name evidence="2" type="ORF">Vbra_15000</name>
</gene>
<organism evidence="2 3">
    <name type="scientific">Vitrella brassicaformis (strain CCMP3155)</name>
    <dbReference type="NCBI Taxonomy" id="1169540"/>
    <lineage>
        <taxon>Eukaryota</taxon>
        <taxon>Sar</taxon>
        <taxon>Alveolata</taxon>
        <taxon>Colpodellida</taxon>
        <taxon>Vitrellaceae</taxon>
        <taxon>Vitrella</taxon>
    </lineage>
</organism>
<feature type="transmembrane region" description="Helical" evidence="1">
    <location>
        <begin position="187"/>
        <end position="216"/>
    </location>
</feature>
<keyword evidence="1" id="KW-1133">Transmembrane helix</keyword>
<keyword evidence="3" id="KW-1185">Reference proteome</keyword>
<name>A0A0G4FBX0_VITBC</name>
<dbReference type="PhylomeDB" id="A0A0G4FBX0"/>
<sequence length="815" mass="88028">MDADDCVFALAVALWIALLTITAFLVARGLFAPVEQGGLGAFHPRLLMRAKQRKVIAGRDDALTNEMKTICSIRPRKLLFVEHGAGRKFGRAVAPRLSKNRDNALKPLMGTILEEILASGKGQTITGSSIATGAYTVSLVPYLFPVLAAIALALVCWPISGFALCCRGFRRNLFNCCQGRARPRKGICARYGALAISIAVTVGFIAFIVGAISWGISIGNGLTTSLCSIYRFADESLNGSPPNTSQPFIGIFPAVQTVDFVFKDLKSTTKGGLIDRIATLIFGTLVFDTEKENLIDSMKFMSDVLDNKRNDLSAVSDSDRKSYHVCIFCQVCAVFLDPIRKALDRGLTKALSDVLDTVRRYLTTGSQELDEILAELGSFDMAEVSHRTSALLDGYLNAYVPMELMTKEGWDRYEETLESIDPRALNVAKQCLTPSGEGDLLKALGLSEQLNFTQLVDEQLNALAEAPVPAVSESDLQLLTNAARDLSHMFLPDSVSANAENPSVGLAAAAPLFMASGVQNETLKADFTLLKMALEGSQIASEAAKFLLGEGDTVSIPGLRDLEPEISPFYFDSLHPSPKPSDPADEYRVTARFDHDSSIVATVASQARSSPIDAVVDINDETKLSATLCRPFCSRSISQRVVDPTITLFWCPEPPSGFDRRRRDLQVDVSPAVIPPPPDVPYVLSPISPPDIQPPDLPDEADGIIGGGGGPGGGDVRTTVESCDWEEFVVFMMNLTSHVLDNVCGKVLTAINDEMRSLCVKALDFLAAAASAKDDIVGGLREIVQGEQEKEAREFVPVAASLQSCSIAFSPWLKE</sequence>
<dbReference type="VEuPathDB" id="CryptoDB:Vbra_15000"/>
<dbReference type="InParanoid" id="A0A0G4FBX0"/>
<keyword evidence="1" id="KW-0812">Transmembrane</keyword>
<protein>
    <submittedName>
        <fullName evidence="2">Uncharacterized protein</fullName>
    </submittedName>
</protein>
<dbReference type="EMBL" id="CDMY01000405">
    <property type="protein sequence ID" value="CEM10739.1"/>
    <property type="molecule type" value="Genomic_DNA"/>
</dbReference>
<feature type="transmembrane region" description="Helical" evidence="1">
    <location>
        <begin position="142"/>
        <end position="166"/>
    </location>
</feature>
<dbReference type="Proteomes" id="UP000041254">
    <property type="component" value="Unassembled WGS sequence"/>
</dbReference>
<reference evidence="2 3" key="1">
    <citation type="submission" date="2014-11" db="EMBL/GenBank/DDBJ databases">
        <authorList>
            <person name="Zhu J."/>
            <person name="Qi W."/>
            <person name="Song R."/>
        </authorList>
    </citation>
    <scope>NUCLEOTIDE SEQUENCE [LARGE SCALE GENOMIC DNA]</scope>
</reference>
<keyword evidence="1" id="KW-0472">Membrane</keyword>
<dbReference type="AlphaFoldDB" id="A0A0G4FBX0"/>
<evidence type="ECO:0000256" key="1">
    <source>
        <dbReference type="SAM" id="Phobius"/>
    </source>
</evidence>
<evidence type="ECO:0000313" key="2">
    <source>
        <dbReference type="EMBL" id="CEM10739.1"/>
    </source>
</evidence>
<feature type="transmembrane region" description="Helical" evidence="1">
    <location>
        <begin position="7"/>
        <end position="27"/>
    </location>
</feature>
<accession>A0A0G4FBX0</accession>
<evidence type="ECO:0000313" key="3">
    <source>
        <dbReference type="Proteomes" id="UP000041254"/>
    </source>
</evidence>